<keyword evidence="2" id="KW-1185">Reference proteome</keyword>
<dbReference type="Gene3D" id="3.90.1170.40">
    <property type="entry name" value="Molybdopterin biosynthesis MoaE subunit"/>
    <property type="match status" value="1"/>
</dbReference>
<dbReference type="PANTHER" id="PTHR23404">
    <property type="entry name" value="MOLYBDOPTERIN SYNTHASE RELATED"/>
    <property type="match status" value="1"/>
</dbReference>
<gene>
    <name evidence="1" type="ORF">U14_03622</name>
</gene>
<dbReference type="SUPFAM" id="SSF54690">
    <property type="entry name" value="Molybdopterin synthase subunit MoaE"/>
    <property type="match status" value="1"/>
</dbReference>
<dbReference type="HOGENOM" id="CLU_089568_1_2_0"/>
<proteinExistence type="predicted"/>
<evidence type="ECO:0000313" key="2">
    <source>
        <dbReference type="Proteomes" id="UP000030700"/>
    </source>
</evidence>
<dbReference type="InterPro" id="IPR003448">
    <property type="entry name" value="Mopterin_biosynth_MoaE"/>
</dbReference>
<dbReference type="GO" id="GO:0006777">
    <property type="term" value="P:Mo-molybdopterin cofactor biosynthetic process"/>
    <property type="evidence" value="ECO:0007669"/>
    <property type="project" value="InterPro"/>
</dbReference>
<dbReference type="Pfam" id="PF02391">
    <property type="entry name" value="MoaE"/>
    <property type="match status" value="1"/>
</dbReference>
<evidence type="ECO:0000313" key="1">
    <source>
        <dbReference type="EMBL" id="GAK52371.1"/>
    </source>
</evidence>
<name>A0A081BPQ5_9BACT</name>
<dbReference type="InterPro" id="IPR036563">
    <property type="entry name" value="MoaE_sf"/>
</dbReference>
<sequence length="136" mass="15352">MYYAITDQPIQTDALLKEMLVDTSGAIVTFYGIVRRPSRGRDVLYLEYSAYDSMARSVLEQIGQEVYASMEVDRIVIVHRTGHIEVGATSIFIAVAAPHRQAAFDGCSHIIERIKQILPVWKKEVWEGGEEWIHGA</sequence>
<protein>
    <submittedName>
        <fullName evidence="1">Molybdopterin-converting factor subunit 2, MPT synthase</fullName>
    </submittedName>
</protein>
<accession>A0A081BPQ5</accession>
<dbReference type="AlphaFoldDB" id="A0A081BPQ5"/>
<dbReference type="EMBL" id="DF820458">
    <property type="protein sequence ID" value="GAK52371.1"/>
    <property type="molecule type" value="Genomic_DNA"/>
</dbReference>
<dbReference type="STRING" id="1499966.U14_03622"/>
<reference evidence="1" key="1">
    <citation type="journal article" date="2015" name="PeerJ">
        <title>First genomic representation of candidate bacterial phylum KSB3 points to enhanced environmental sensing as a trigger of wastewater bulking.</title>
        <authorList>
            <person name="Sekiguchi Y."/>
            <person name="Ohashi A."/>
            <person name="Parks D.H."/>
            <person name="Yamauchi T."/>
            <person name="Tyson G.W."/>
            <person name="Hugenholtz P."/>
        </authorList>
    </citation>
    <scope>NUCLEOTIDE SEQUENCE [LARGE SCALE GENOMIC DNA]</scope>
</reference>
<dbReference type="Proteomes" id="UP000030700">
    <property type="component" value="Unassembled WGS sequence"/>
</dbReference>
<dbReference type="CDD" id="cd00756">
    <property type="entry name" value="MoaE"/>
    <property type="match status" value="1"/>
</dbReference>
<organism evidence="1">
    <name type="scientific">Candidatus Moduliflexus flocculans</name>
    <dbReference type="NCBI Taxonomy" id="1499966"/>
    <lineage>
        <taxon>Bacteria</taxon>
        <taxon>Candidatus Moduliflexota</taxon>
        <taxon>Candidatus Moduliflexia</taxon>
        <taxon>Candidatus Moduliflexales</taxon>
        <taxon>Candidatus Moduliflexaceae</taxon>
    </lineage>
</organism>